<evidence type="ECO:0000259" key="2">
    <source>
        <dbReference type="PROSITE" id="PS50995"/>
    </source>
</evidence>
<evidence type="ECO:0000313" key="4">
    <source>
        <dbReference type="Proteomes" id="UP001595909"/>
    </source>
</evidence>
<feature type="domain" description="HTH marR-type" evidence="2">
    <location>
        <begin position="4"/>
        <end position="147"/>
    </location>
</feature>
<reference evidence="4" key="1">
    <citation type="journal article" date="2019" name="Int. J. Syst. Evol. Microbiol.">
        <title>The Global Catalogue of Microorganisms (GCM) 10K type strain sequencing project: providing services to taxonomists for standard genome sequencing and annotation.</title>
        <authorList>
            <consortium name="The Broad Institute Genomics Platform"/>
            <consortium name="The Broad Institute Genome Sequencing Center for Infectious Disease"/>
            <person name="Wu L."/>
            <person name="Ma J."/>
        </authorList>
    </citation>
    <scope>NUCLEOTIDE SEQUENCE [LARGE SCALE GENOMIC DNA]</scope>
    <source>
        <strain evidence="4">CCUG 50347</strain>
    </source>
</reference>
<dbReference type="Gene3D" id="1.10.287.100">
    <property type="match status" value="1"/>
</dbReference>
<dbReference type="InterPro" id="IPR052526">
    <property type="entry name" value="HTH-type_Bedaq_tolerance"/>
</dbReference>
<dbReference type="Pfam" id="PF12802">
    <property type="entry name" value="MarR_2"/>
    <property type="match status" value="1"/>
</dbReference>
<sequence>MAETGELSTSAVRAAHEVRVAVGRLRRRLRESRDPDELTPTQTSLLSRLDREGPRTASELAAAEGVRPQSVAVSVGALAERGLVERRPDPEDGRRQTISVAPAGRALLDSTRAAGEEWLARTLHEQLTEDERATVIAAMGLLDRVVTAR</sequence>
<protein>
    <submittedName>
        <fullName evidence="3">MarR family winged helix-turn-helix transcriptional regulator</fullName>
    </submittedName>
</protein>
<dbReference type="SUPFAM" id="SSF46785">
    <property type="entry name" value="Winged helix' DNA-binding domain"/>
    <property type="match status" value="1"/>
</dbReference>
<feature type="region of interest" description="Disordered" evidence="1">
    <location>
        <begin position="24"/>
        <end position="66"/>
    </location>
</feature>
<dbReference type="InterPro" id="IPR000835">
    <property type="entry name" value="HTH_MarR-typ"/>
</dbReference>
<name>A0ABV9RP13_9PSEU</name>
<dbReference type="PANTHER" id="PTHR39515:SF2">
    <property type="entry name" value="HTH-TYPE TRANSCRIPTIONAL REGULATOR RV0880"/>
    <property type="match status" value="1"/>
</dbReference>
<dbReference type="SMART" id="SM00347">
    <property type="entry name" value="HTH_MARR"/>
    <property type="match status" value="1"/>
</dbReference>
<accession>A0ABV9RP13</accession>
<comment type="caution">
    <text evidence="3">The sequence shown here is derived from an EMBL/GenBank/DDBJ whole genome shotgun (WGS) entry which is preliminary data.</text>
</comment>
<proteinExistence type="predicted"/>
<dbReference type="RefSeq" id="WP_274188046.1">
    <property type="nucleotide sequence ID" value="NZ_BAABHN010000036.1"/>
</dbReference>
<dbReference type="EMBL" id="JBHSIM010000036">
    <property type="protein sequence ID" value="MFC4833937.1"/>
    <property type="molecule type" value="Genomic_DNA"/>
</dbReference>
<dbReference type="PROSITE" id="PS50995">
    <property type="entry name" value="HTH_MARR_2"/>
    <property type="match status" value="1"/>
</dbReference>
<evidence type="ECO:0000313" key="3">
    <source>
        <dbReference type="EMBL" id="MFC4833937.1"/>
    </source>
</evidence>
<feature type="region of interest" description="Disordered" evidence="1">
    <location>
        <begin position="83"/>
        <end position="102"/>
    </location>
</feature>
<organism evidence="3 4">
    <name type="scientific">Actinomycetospora chibensis</name>
    <dbReference type="NCBI Taxonomy" id="663606"/>
    <lineage>
        <taxon>Bacteria</taxon>
        <taxon>Bacillati</taxon>
        <taxon>Actinomycetota</taxon>
        <taxon>Actinomycetes</taxon>
        <taxon>Pseudonocardiales</taxon>
        <taxon>Pseudonocardiaceae</taxon>
        <taxon>Actinomycetospora</taxon>
    </lineage>
</organism>
<evidence type="ECO:0000256" key="1">
    <source>
        <dbReference type="SAM" id="MobiDB-lite"/>
    </source>
</evidence>
<dbReference type="Proteomes" id="UP001595909">
    <property type="component" value="Unassembled WGS sequence"/>
</dbReference>
<feature type="compositionally biased region" description="Basic and acidic residues" evidence="1">
    <location>
        <begin position="83"/>
        <end position="95"/>
    </location>
</feature>
<dbReference type="Gene3D" id="1.10.10.10">
    <property type="entry name" value="Winged helix-like DNA-binding domain superfamily/Winged helix DNA-binding domain"/>
    <property type="match status" value="1"/>
</dbReference>
<dbReference type="InterPro" id="IPR036390">
    <property type="entry name" value="WH_DNA-bd_sf"/>
</dbReference>
<gene>
    <name evidence="3" type="ORF">ACFPEL_16100</name>
</gene>
<dbReference type="PANTHER" id="PTHR39515">
    <property type="entry name" value="CONSERVED PROTEIN"/>
    <property type="match status" value="1"/>
</dbReference>
<dbReference type="InterPro" id="IPR036388">
    <property type="entry name" value="WH-like_DNA-bd_sf"/>
</dbReference>
<keyword evidence="4" id="KW-1185">Reference proteome</keyword>